<dbReference type="GO" id="GO:0016491">
    <property type="term" value="F:oxidoreductase activity"/>
    <property type="evidence" value="ECO:0007669"/>
    <property type="project" value="UniProtKB-ARBA"/>
</dbReference>
<proteinExistence type="predicted"/>
<feature type="region of interest" description="Disordered" evidence="3">
    <location>
        <begin position="558"/>
        <end position="591"/>
    </location>
</feature>
<dbReference type="InterPro" id="IPR017900">
    <property type="entry name" value="4Fe4S_Fe_S_CS"/>
</dbReference>
<dbReference type="NCBIfam" id="NF009945">
    <property type="entry name" value="PRK13409.1"/>
    <property type="match status" value="1"/>
</dbReference>
<dbReference type="FunFam" id="3.40.50.300:FF:001546">
    <property type="entry name" value="RNase L inhibitor homolog"/>
    <property type="match status" value="1"/>
</dbReference>
<dbReference type="PANTHER" id="PTHR19248">
    <property type="entry name" value="ATP-BINDING TRANSPORT PROTEIN-RELATED"/>
    <property type="match status" value="1"/>
</dbReference>
<accession>A0A150JB22</accession>
<dbReference type="PRINTS" id="PR01868">
    <property type="entry name" value="ABCEFAMILY"/>
</dbReference>
<organism evidence="6 7">
    <name type="scientific">Candidatus Methanofastidiosum methylothiophilum</name>
    <dbReference type="NCBI Taxonomy" id="1705564"/>
    <lineage>
        <taxon>Archaea</taxon>
        <taxon>Methanobacteriati</taxon>
        <taxon>Methanobacteriota</taxon>
        <taxon>Stenosarchaea group</taxon>
        <taxon>Candidatus Methanofastidiosia</taxon>
        <taxon>Candidatus Methanofastidiosales</taxon>
        <taxon>Candidatus Methanofastidiosaceae</taxon>
        <taxon>Candidatus Methanofastidiosum</taxon>
    </lineage>
</organism>
<feature type="compositionally biased region" description="Basic and acidic residues" evidence="3">
    <location>
        <begin position="558"/>
        <end position="581"/>
    </location>
</feature>
<dbReference type="GO" id="GO:0016887">
    <property type="term" value="F:ATP hydrolysis activity"/>
    <property type="evidence" value="ECO:0007669"/>
    <property type="project" value="InterPro"/>
</dbReference>
<dbReference type="EC" id="3.6.3.33" evidence="6"/>
<name>A0A150JB22_9EURY</name>
<evidence type="ECO:0000313" key="6">
    <source>
        <dbReference type="EMBL" id="KYC54442.1"/>
    </source>
</evidence>
<dbReference type="GO" id="GO:0005524">
    <property type="term" value="F:ATP binding"/>
    <property type="evidence" value="ECO:0007669"/>
    <property type="project" value="UniProtKB-KW"/>
</dbReference>
<evidence type="ECO:0000256" key="1">
    <source>
        <dbReference type="ARBA" id="ARBA00022741"/>
    </source>
</evidence>
<sequence>MRIAVIDYDKCQPKKCNLVCLNYCPGPRMNEETIIIDELTKKPIISEVLCTGCGICIHKCPYKAISIVNLPEELSQPIHQYGPNTFRLYRLPVPKEGKVLGLIGQNGVGKTTAIRILSGELYPNVGDYKSKEMKDLTPYFRGTELQGYFEKIKARNIKSSLKPQYVDKLPQVAKGNTGDLIEKVDERGISKELIEELDLNDALDKDISVLSGGELQRVAIIASMSKDADIYFLDEPTSYLDIKQRLNVAKAIRKLAEEKTVVVIEHDLAILDYLSDYIHILYGQPGVYGIVSTPLSVRIGINMYLDGYIKEDNVRFRNESIKFYQKEDKTSKSKKILFEYPAFEKTFDSFSLKTESGALHKGEVVGIVGPNATGKSTFIKILAGVLEPDGGNKFESELKISYKPQYIKRDYDGTVRNLLSEVAKEKLYTNIFKAEILRPLEIDPIIDNNVSELSGGELQRVAIAVCLSQDAEIYLLDEPSAYLDIEQRLNFSKVLRRFIGDKELTAIIVEHDLVSLDYTSDRTIVFSGRSSVSGNASSPLSLRDGMNRFLEEIGVTFRRDPESGRPRSNKIDSQKDREQKSSGEYYYFKAD</sequence>
<dbReference type="EMBL" id="LNGD01000001">
    <property type="protein sequence ID" value="KYC54442.1"/>
    <property type="molecule type" value="Genomic_DNA"/>
</dbReference>
<dbReference type="AlphaFoldDB" id="A0A150JB22"/>
<dbReference type="Pfam" id="PF04068">
    <property type="entry name" value="Fer4_RLI"/>
    <property type="match status" value="1"/>
</dbReference>
<reference evidence="6 7" key="1">
    <citation type="journal article" date="2016" name="ISME J.">
        <title>Chasing the elusive Euryarchaeota class WSA2: genomes reveal a uniquely fastidious methyl-reducing methanogen.</title>
        <authorList>
            <person name="Nobu M.K."/>
            <person name="Narihiro T."/>
            <person name="Kuroda K."/>
            <person name="Mei R."/>
            <person name="Liu W.T."/>
        </authorList>
    </citation>
    <scope>NUCLEOTIDE SEQUENCE [LARGE SCALE GENOMIC DNA]</scope>
    <source>
        <strain evidence="6">U1lsi0528_Bin089</strain>
    </source>
</reference>
<dbReference type="InterPro" id="IPR003439">
    <property type="entry name" value="ABC_transporter-like_ATP-bd"/>
</dbReference>
<evidence type="ECO:0000259" key="4">
    <source>
        <dbReference type="PROSITE" id="PS50893"/>
    </source>
</evidence>
<dbReference type="SUPFAM" id="SSF52540">
    <property type="entry name" value="P-loop containing nucleoside triphosphate hydrolases"/>
    <property type="match status" value="2"/>
</dbReference>
<dbReference type="PROSITE" id="PS51379">
    <property type="entry name" value="4FE4S_FER_2"/>
    <property type="match status" value="1"/>
</dbReference>
<comment type="caution">
    <text evidence="6">The sequence shown here is derived from an EMBL/GenBank/DDBJ whole genome shotgun (WGS) entry which is preliminary data.</text>
</comment>
<dbReference type="PATRIC" id="fig|1705564.3.peg.48"/>
<dbReference type="InterPro" id="IPR003593">
    <property type="entry name" value="AAA+_ATPase"/>
</dbReference>
<dbReference type="SUPFAM" id="SSF54862">
    <property type="entry name" value="4Fe-4S ferredoxins"/>
    <property type="match status" value="1"/>
</dbReference>
<dbReference type="InterPro" id="IPR017896">
    <property type="entry name" value="4Fe4S_Fe-S-bd"/>
</dbReference>
<dbReference type="Proteomes" id="UP000075578">
    <property type="component" value="Unassembled WGS sequence"/>
</dbReference>
<gene>
    <name evidence="6" type="primary">btuD_1</name>
    <name evidence="6" type="ORF">AMQ74_00047</name>
</gene>
<evidence type="ECO:0000313" key="7">
    <source>
        <dbReference type="Proteomes" id="UP000075578"/>
    </source>
</evidence>
<dbReference type="PROSITE" id="PS00198">
    <property type="entry name" value="4FE4S_FER_1"/>
    <property type="match status" value="1"/>
</dbReference>
<dbReference type="PROSITE" id="PS00211">
    <property type="entry name" value="ABC_TRANSPORTER_1"/>
    <property type="match status" value="2"/>
</dbReference>
<protein>
    <submittedName>
        <fullName evidence="6">Cobalamin import ATP-binding protein BtuD</fullName>
        <ecNumber evidence="6">3.6.3.33</ecNumber>
    </submittedName>
</protein>
<dbReference type="InterPro" id="IPR013283">
    <property type="entry name" value="RLI1"/>
</dbReference>
<feature type="domain" description="4Fe-4S ferredoxin-type" evidence="5">
    <location>
        <begin position="41"/>
        <end position="70"/>
    </location>
</feature>
<dbReference type="Pfam" id="PF00037">
    <property type="entry name" value="Fer4"/>
    <property type="match status" value="1"/>
</dbReference>
<keyword evidence="2 6" id="KW-0067">ATP-binding</keyword>
<dbReference type="Pfam" id="PF00005">
    <property type="entry name" value="ABC_tran"/>
    <property type="match status" value="2"/>
</dbReference>
<dbReference type="InterPro" id="IPR027417">
    <property type="entry name" value="P-loop_NTPase"/>
</dbReference>
<evidence type="ECO:0000259" key="5">
    <source>
        <dbReference type="PROSITE" id="PS51379"/>
    </source>
</evidence>
<dbReference type="InterPro" id="IPR017871">
    <property type="entry name" value="ABC_transporter-like_CS"/>
</dbReference>
<dbReference type="Gene3D" id="3.40.50.300">
    <property type="entry name" value="P-loop containing nucleotide triphosphate hydrolases"/>
    <property type="match status" value="2"/>
</dbReference>
<dbReference type="PROSITE" id="PS50893">
    <property type="entry name" value="ABC_TRANSPORTER_2"/>
    <property type="match status" value="2"/>
</dbReference>
<feature type="domain" description="ABC transporter" evidence="4">
    <location>
        <begin position="65"/>
        <end position="308"/>
    </location>
</feature>
<keyword evidence="1" id="KW-0547">Nucleotide-binding</keyword>
<evidence type="ECO:0000256" key="3">
    <source>
        <dbReference type="SAM" id="MobiDB-lite"/>
    </source>
</evidence>
<evidence type="ECO:0000256" key="2">
    <source>
        <dbReference type="ARBA" id="ARBA00022840"/>
    </source>
</evidence>
<dbReference type="FunFam" id="3.40.50.300:FF:000152">
    <property type="entry name" value="ATP-binding cassette, sub-family E, member 1"/>
    <property type="match status" value="1"/>
</dbReference>
<dbReference type="InterPro" id="IPR007209">
    <property type="entry name" value="RNaseL-inhib-like_metal-bd_dom"/>
</dbReference>
<dbReference type="SMART" id="SM00382">
    <property type="entry name" value="AAA"/>
    <property type="match status" value="2"/>
</dbReference>
<feature type="domain" description="ABC transporter" evidence="4">
    <location>
        <begin position="331"/>
        <end position="553"/>
    </location>
</feature>
<keyword evidence="6" id="KW-0378">Hydrolase</keyword>